<dbReference type="PRINTS" id="PR01038">
    <property type="entry name" value="TRNASYNTHARG"/>
</dbReference>
<dbReference type="Pfam" id="PF05746">
    <property type="entry name" value="DALR_1"/>
    <property type="match status" value="1"/>
</dbReference>
<dbReference type="InterPro" id="IPR035684">
    <property type="entry name" value="ArgRS_core"/>
</dbReference>
<dbReference type="Pfam" id="PF03485">
    <property type="entry name" value="Arg_tRNA_synt_N"/>
    <property type="match status" value="1"/>
</dbReference>
<dbReference type="Pfam" id="PF00750">
    <property type="entry name" value="tRNA-synt_1d"/>
    <property type="match status" value="1"/>
</dbReference>
<evidence type="ECO:0000256" key="8">
    <source>
        <dbReference type="ARBA" id="ARBA00049339"/>
    </source>
</evidence>
<evidence type="ECO:0000256" key="9">
    <source>
        <dbReference type="HAMAP-Rule" id="MF_00123"/>
    </source>
</evidence>
<evidence type="ECO:0000256" key="11">
    <source>
        <dbReference type="SAM" id="Coils"/>
    </source>
</evidence>
<dbReference type="STRING" id="295069.SAMN05421856_101491"/>
<evidence type="ECO:0000256" key="3">
    <source>
        <dbReference type="ARBA" id="ARBA00022598"/>
    </source>
</evidence>
<keyword evidence="11" id="KW-0175">Coiled coil</keyword>
<evidence type="ECO:0000313" key="15">
    <source>
        <dbReference type="Proteomes" id="UP000199450"/>
    </source>
</evidence>
<dbReference type="GO" id="GO:0006420">
    <property type="term" value="P:arginyl-tRNA aminoacylation"/>
    <property type="evidence" value="ECO:0007669"/>
    <property type="project" value="UniProtKB-UniRule"/>
</dbReference>
<feature type="short sequence motif" description="'HIGH' region" evidence="9">
    <location>
        <begin position="119"/>
        <end position="129"/>
    </location>
</feature>
<comment type="catalytic activity">
    <reaction evidence="8 9">
        <text>tRNA(Arg) + L-arginine + ATP = L-arginyl-tRNA(Arg) + AMP + diphosphate</text>
        <dbReference type="Rhea" id="RHEA:20301"/>
        <dbReference type="Rhea" id="RHEA-COMP:9658"/>
        <dbReference type="Rhea" id="RHEA-COMP:9673"/>
        <dbReference type="ChEBI" id="CHEBI:30616"/>
        <dbReference type="ChEBI" id="CHEBI:32682"/>
        <dbReference type="ChEBI" id="CHEBI:33019"/>
        <dbReference type="ChEBI" id="CHEBI:78442"/>
        <dbReference type="ChEBI" id="CHEBI:78513"/>
        <dbReference type="ChEBI" id="CHEBI:456215"/>
        <dbReference type="EC" id="6.1.1.19"/>
    </reaction>
</comment>
<dbReference type="SMART" id="SM01016">
    <property type="entry name" value="Arg_tRNA_synt_N"/>
    <property type="match status" value="1"/>
</dbReference>
<keyword evidence="6 9" id="KW-0648">Protein biosynthesis</keyword>
<dbReference type="FunFam" id="3.40.50.620:FF:000125">
    <property type="entry name" value="Arginine--tRNA ligase"/>
    <property type="match status" value="1"/>
</dbReference>
<dbReference type="SUPFAM" id="SSF47323">
    <property type="entry name" value="Anticodon-binding domain of a subclass of class I aminoacyl-tRNA synthetases"/>
    <property type="match status" value="1"/>
</dbReference>
<keyword evidence="4 9" id="KW-0547">Nucleotide-binding</keyword>
<keyword evidence="7 9" id="KW-0030">Aminoacyl-tRNA synthetase</keyword>
<sequence>MNIKNIIEEKLLEVILNVYQLKGIALEVQENKTEFEGDFTIVTFPLVKQLKKNPEAIGVELGDALTQQTELVESFNVVKGFLNIKVKNQFFIDNFKGLAENFDAVEKKNSTVMVEYSSPNTNKPLHLGHIRNNLLGFSVAQILEEAGYNVIKTQIINDRGIHICKSMLAWEKFGNGETPETTGIKGDKFVGNYYVKFDQEYKKEIAELVAQGITEEQAKKEAPLMKEAQQMLLDWEKGDEKVRTLWNEMNSWVYKGFDETYKRLGVDFDQVQYESNTYILGKDLIQEGLDKGVLYQKEDGSVWCDLTDEGLDQKLLLRSDGTSVYMTQDLGTAVERFKQNDIQKLIYTVGNEQDYHFQVLFKILGKLGYSWADQLYHLSYGMVELPNGKMKSREGTVVDADDLMQEMHNIAKSAAEELGKLENLTEEEKAQNYESVGMGALKYFMLKVDPKKKMLFNPEESIDFNGNTGPFIQYTYARIQSLLAKADFEYKAVDSVVLNEYEKALVMQLANYKVVVQKAAEVLSPALVANYVYDLVKTYNSFYQSNPIMNHEDENVKQSRLNLSDLTAKTIKKSLNLLGITTVNRM</sequence>
<feature type="domain" description="Arginyl tRNA synthetase N-terminal" evidence="13">
    <location>
        <begin position="5"/>
        <end position="86"/>
    </location>
</feature>
<evidence type="ECO:0000259" key="13">
    <source>
        <dbReference type="SMART" id="SM01016"/>
    </source>
</evidence>
<dbReference type="PANTHER" id="PTHR11956">
    <property type="entry name" value="ARGINYL-TRNA SYNTHETASE"/>
    <property type="match status" value="1"/>
</dbReference>
<dbReference type="Gene3D" id="1.10.730.10">
    <property type="entry name" value="Isoleucyl-tRNA Synthetase, Domain 1"/>
    <property type="match status" value="1"/>
</dbReference>
<dbReference type="InterPro" id="IPR001278">
    <property type="entry name" value="Arg-tRNA-ligase"/>
</dbReference>
<keyword evidence="2 9" id="KW-0963">Cytoplasm</keyword>
<proteinExistence type="inferred from homology"/>
<dbReference type="EMBL" id="FOBV01000001">
    <property type="protein sequence ID" value="SEM16486.1"/>
    <property type="molecule type" value="Genomic_DNA"/>
</dbReference>
<comment type="subcellular location">
    <subcellularLocation>
        <location evidence="9">Cytoplasm</location>
    </subcellularLocation>
</comment>
<dbReference type="Proteomes" id="UP000199450">
    <property type="component" value="Unassembled WGS sequence"/>
</dbReference>
<evidence type="ECO:0000256" key="10">
    <source>
        <dbReference type="RuleBase" id="RU363038"/>
    </source>
</evidence>
<dbReference type="SUPFAM" id="SSF52374">
    <property type="entry name" value="Nucleotidylyl transferase"/>
    <property type="match status" value="1"/>
</dbReference>
<dbReference type="InterPro" id="IPR036695">
    <property type="entry name" value="Arg-tRNA-synth_N_sf"/>
</dbReference>
<dbReference type="InterPro" id="IPR008909">
    <property type="entry name" value="DALR_anticod-bd"/>
</dbReference>
<dbReference type="AlphaFoldDB" id="A0A1H7W4M8"/>
<evidence type="ECO:0000256" key="4">
    <source>
        <dbReference type="ARBA" id="ARBA00022741"/>
    </source>
</evidence>
<dbReference type="FunFam" id="1.10.730.10:FF:000006">
    <property type="entry name" value="Arginyl-tRNA synthetase 2, mitochondrial"/>
    <property type="match status" value="1"/>
</dbReference>
<evidence type="ECO:0000313" key="14">
    <source>
        <dbReference type="EMBL" id="SEM16486.1"/>
    </source>
</evidence>
<evidence type="ECO:0000256" key="5">
    <source>
        <dbReference type="ARBA" id="ARBA00022840"/>
    </source>
</evidence>
<evidence type="ECO:0000256" key="1">
    <source>
        <dbReference type="ARBA" id="ARBA00005594"/>
    </source>
</evidence>
<accession>A0A1H7W4M8</accession>
<comment type="similarity">
    <text evidence="1 9 10">Belongs to the class-I aminoacyl-tRNA synthetase family.</text>
</comment>
<dbReference type="PROSITE" id="PS00178">
    <property type="entry name" value="AA_TRNA_LIGASE_I"/>
    <property type="match status" value="1"/>
</dbReference>
<feature type="coiled-coil region" evidence="11">
    <location>
        <begin position="404"/>
        <end position="431"/>
    </location>
</feature>
<comment type="subunit">
    <text evidence="9">Monomer.</text>
</comment>
<dbReference type="Gene3D" id="3.40.50.620">
    <property type="entry name" value="HUPs"/>
    <property type="match status" value="1"/>
</dbReference>
<dbReference type="GO" id="GO:0004814">
    <property type="term" value="F:arginine-tRNA ligase activity"/>
    <property type="evidence" value="ECO:0007669"/>
    <property type="project" value="UniProtKB-UniRule"/>
</dbReference>
<dbReference type="HAMAP" id="MF_00123">
    <property type="entry name" value="Arg_tRNA_synth"/>
    <property type="match status" value="1"/>
</dbReference>
<reference evidence="15" key="1">
    <citation type="submission" date="2016-10" db="EMBL/GenBank/DDBJ databases">
        <authorList>
            <person name="Varghese N."/>
            <person name="Submissions S."/>
        </authorList>
    </citation>
    <scope>NUCLEOTIDE SEQUENCE [LARGE SCALE GENOMIC DNA]</scope>
    <source>
        <strain evidence="15">DSM 17453</strain>
    </source>
</reference>
<evidence type="ECO:0000259" key="12">
    <source>
        <dbReference type="SMART" id="SM00836"/>
    </source>
</evidence>
<dbReference type="PANTHER" id="PTHR11956:SF5">
    <property type="entry name" value="ARGININE--TRNA LIGASE, CYTOPLASMIC"/>
    <property type="match status" value="1"/>
</dbReference>
<evidence type="ECO:0000256" key="6">
    <source>
        <dbReference type="ARBA" id="ARBA00022917"/>
    </source>
</evidence>
<gene>
    <name evidence="9" type="primary">argS</name>
    <name evidence="14" type="ORF">SAMN05421856_101491</name>
</gene>
<keyword evidence="3 9" id="KW-0436">Ligase</keyword>
<protein>
    <recommendedName>
        <fullName evidence="9">Arginine--tRNA ligase</fullName>
        <ecNumber evidence="9">6.1.1.19</ecNumber>
    </recommendedName>
    <alternativeName>
        <fullName evidence="9">Arginyl-tRNA synthetase</fullName>
        <shortName evidence="9">ArgRS</shortName>
    </alternativeName>
</protein>
<dbReference type="SMART" id="SM00836">
    <property type="entry name" value="DALR_1"/>
    <property type="match status" value="1"/>
</dbReference>
<dbReference type="Gene3D" id="3.30.1360.70">
    <property type="entry name" value="Arginyl tRNA synthetase N-terminal domain"/>
    <property type="match status" value="1"/>
</dbReference>
<keyword evidence="15" id="KW-1185">Reference proteome</keyword>
<dbReference type="InterPro" id="IPR005148">
    <property type="entry name" value="Arg-tRNA-synth_N"/>
</dbReference>
<dbReference type="RefSeq" id="WP_089998237.1">
    <property type="nucleotide sequence ID" value="NZ_FOBV01000001.1"/>
</dbReference>
<name>A0A1H7W4M8_9FLAO</name>
<dbReference type="InterPro" id="IPR014729">
    <property type="entry name" value="Rossmann-like_a/b/a_fold"/>
</dbReference>
<dbReference type="GO" id="GO:0005737">
    <property type="term" value="C:cytoplasm"/>
    <property type="evidence" value="ECO:0007669"/>
    <property type="project" value="UniProtKB-SubCell"/>
</dbReference>
<dbReference type="EC" id="6.1.1.19" evidence="9"/>
<dbReference type="InterPro" id="IPR009080">
    <property type="entry name" value="tRNAsynth_Ia_anticodon-bd"/>
</dbReference>
<dbReference type="NCBIfam" id="TIGR00456">
    <property type="entry name" value="argS"/>
    <property type="match status" value="1"/>
</dbReference>
<feature type="domain" description="DALR anticodon binding" evidence="12">
    <location>
        <begin position="472"/>
        <end position="586"/>
    </location>
</feature>
<dbReference type="GO" id="GO:0005524">
    <property type="term" value="F:ATP binding"/>
    <property type="evidence" value="ECO:0007669"/>
    <property type="project" value="UniProtKB-UniRule"/>
</dbReference>
<dbReference type="SUPFAM" id="SSF55190">
    <property type="entry name" value="Arginyl-tRNA synthetase (ArgRS), N-terminal 'additional' domain"/>
    <property type="match status" value="1"/>
</dbReference>
<dbReference type="OrthoDB" id="9805987at2"/>
<keyword evidence="5 9" id="KW-0067">ATP-binding</keyword>
<evidence type="ECO:0000256" key="7">
    <source>
        <dbReference type="ARBA" id="ARBA00023146"/>
    </source>
</evidence>
<dbReference type="InterPro" id="IPR001412">
    <property type="entry name" value="aa-tRNA-synth_I_CS"/>
</dbReference>
<evidence type="ECO:0000256" key="2">
    <source>
        <dbReference type="ARBA" id="ARBA00022490"/>
    </source>
</evidence>
<organism evidence="14 15">
    <name type="scientific">Chryseobacterium taichungense</name>
    <dbReference type="NCBI Taxonomy" id="295069"/>
    <lineage>
        <taxon>Bacteria</taxon>
        <taxon>Pseudomonadati</taxon>
        <taxon>Bacteroidota</taxon>
        <taxon>Flavobacteriia</taxon>
        <taxon>Flavobacteriales</taxon>
        <taxon>Weeksellaceae</taxon>
        <taxon>Chryseobacterium group</taxon>
        <taxon>Chryseobacterium</taxon>
    </lineage>
</organism>